<evidence type="ECO:0000313" key="2">
    <source>
        <dbReference type="EMBL" id="KFG27613.1"/>
    </source>
</evidence>
<gene>
    <name evidence="2" type="ORF">TGP89_204505</name>
</gene>
<dbReference type="VEuPathDB" id="ToxoDB:TGP89_204505"/>
<sequence length="72" mass="7737">MLHQRNVLPSPLHNTPANTGGKCAELSHCGDVVAELRGEPKRRTSKQASVLHLGAYRLQCNTSHMSSAASSK</sequence>
<evidence type="ECO:0000313" key="3">
    <source>
        <dbReference type="Proteomes" id="UP000028828"/>
    </source>
</evidence>
<feature type="region of interest" description="Disordered" evidence="1">
    <location>
        <begin position="1"/>
        <end position="21"/>
    </location>
</feature>
<accession>A0A086J645</accession>
<organism evidence="2 3">
    <name type="scientific">Toxoplasma gondii p89</name>
    <dbReference type="NCBI Taxonomy" id="943119"/>
    <lineage>
        <taxon>Eukaryota</taxon>
        <taxon>Sar</taxon>
        <taxon>Alveolata</taxon>
        <taxon>Apicomplexa</taxon>
        <taxon>Conoidasida</taxon>
        <taxon>Coccidia</taxon>
        <taxon>Eucoccidiorida</taxon>
        <taxon>Eimeriorina</taxon>
        <taxon>Sarcocystidae</taxon>
        <taxon>Toxoplasma</taxon>
    </lineage>
</organism>
<reference evidence="2 3" key="1">
    <citation type="submission" date="2014-03" db="EMBL/GenBank/DDBJ databases">
        <authorList>
            <person name="Sibley D."/>
            <person name="Venepally P."/>
            <person name="Karamycheva S."/>
            <person name="Hadjithomas M."/>
            <person name="Khan A."/>
            <person name="Brunk B."/>
            <person name="Roos D."/>
            <person name="Caler E."/>
            <person name="Lorenzi H."/>
        </authorList>
    </citation>
    <scope>NUCLEOTIDE SEQUENCE [LARGE SCALE GENOMIC DNA]</scope>
    <source>
        <strain evidence="3">p89</strain>
    </source>
</reference>
<protein>
    <submittedName>
        <fullName evidence="2">Uncharacterized protein</fullName>
    </submittedName>
</protein>
<dbReference type="AlphaFoldDB" id="A0A086J645"/>
<dbReference type="Proteomes" id="UP000028828">
    <property type="component" value="Unassembled WGS sequence"/>
</dbReference>
<name>A0A086J645_TOXGO</name>
<proteinExistence type="predicted"/>
<comment type="caution">
    <text evidence="2">The sequence shown here is derived from an EMBL/GenBank/DDBJ whole genome shotgun (WGS) entry which is preliminary data.</text>
</comment>
<dbReference type="EMBL" id="AEYI02002770">
    <property type="protein sequence ID" value="KFG27613.1"/>
    <property type="molecule type" value="Genomic_DNA"/>
</dbReference>
<evidence type="ECO:0000256" key="1">
    <source>
        <dbReference type="SAM" id="MobiDB-lite"/>
    </source>
</evidence>